<evidence type="ECO:0000256" key="2">
    <source>
        <dbReference type="ARBA" id="ARBA00022741"/>
    </source>
</evidence>
<dbReference type="InterPro" id="IPR014017">
    <property type="entry name" value="DNA_helicase_UvrD-like_C"/>
</dbReference>
<keyword evidence="2 12" id="KW-0547">Nucleotide-binding</keyword>
<evidence type="ECO:0000256" key="9">
    <source>
        <dbReference type="ARBA" id="ARBA00034808"/>
    </source>
</evidence>
<dbReference type="GO" id="GO:0005524">
    <property type="term" value="F:ATP binding"/>
    <property type="evidence" value="ECO:0007669"/>
    <property type="project" value="UniProtKB-UniRule"/>
</dbReference>
<dbReference type="GO" id="GO:0016887">
    <property type="term" value="F:ATP hydrolysis activity"/>
    <property type="evidence" value="ECO:0007669"/>
    <property type="project" value="RHEA"/>
</dbReference>
<dbReference type="GO" id="GO:0003677">
    <property type="term" value="F:DNA binding"/>
    <property type="evidence" value="ECO:0007669"/>
    <property type="project" value="UniProtKB-KW"/>
</dbReference>
<dbReference type="InterPro" id="IPR027417">
    <property type="entry name" value="P-loop_NTPase"/>
</dbReference>
<reference evidence="16 17" key="1">
    <citation type="journal article" date="2009" name="Appl. Environ. Microbiol.">
        <title>Community genomic and proteomic analyses of chemoautotrophic iron-oxidizing "Leptospirillum rubarum" (Group II) and "Leptospirillum ferrodiazotrophum" (Group III) bacteria in acid mine drainage biofilms.</title>
        <authorList>
            <person name="Goltsman D.S."/>
            <person name="Denef V.J."/>
            <person name="Singer S.W."/>
            <person name="VerBerkmoes N.C."/>
            <person name="Lefsrud M."/>
            <person name="Mueller R.S."/>
            <person name="Dick G.J."/>
            <person name="Sun C.L."/>
            <person name="Wheeler K.E."/>
            <person name="Zemla A."/>
            <person name="Baker B.J."/>
            <person name="Hauser L."/>
            <person name="Land M."/>
            <person name="Shah M.B."/>
            <person name="Thelen M.P."/>
            <person name="Hettich R.L."/>
            <person name="Banfield J.F."/>
        </authorList>
    </citation>
    <scope>NUCLEOTIDE SEQUENCE [LARGE SCALE GENOMIC DNA]</scope>
</reference>
<dbReference type="Gene3D" id="3.40.50.300">
    <property type="entry name" value="P-loop containing nucleotide triphosphate hydrolases"/>
    <property type="match status" value="2"/>
</dbReference>
<gene>
    <name evidence="16" type="ORF">UBAL3_74420041</name>
</gene>
<feature type="domain" description="UvrD-like helicase C-terminal" evidence="15">
    <location>
        <begin position="298"/>
        <end position="573"/>
    </location>
</feature>
<dbReference type="PANTHER" id="PTHR11070:SF2">
    <property type="entry name" value="ATP-DEPENDENT DNA HELICASE SRS2"/>
    <property type="match status" value="1"/>
</dbReference>
<dbReference type="InterPro" id="IPR014016">
    <property type="entry name" value="UvrD-like_ATP-bd"/>
</dbReference>
<proteinExistence type="inferred from homology"/>
<keyword evidence="5 12" id="KW-0067">ATP-binding</keyword>
<dbReference type="GO" id="GO:0000725">
    <property type="term" value="P:recombinational repair"/>
    <property type="evidence" value="ECO:0007669"/>
    <property type="project" value="TreeGrafter"/>
</dbReference>
<evidence type="ECO:0000256" key="11">
    <source>
        <dbReference type="ARBA" id="ARBA00048988"/>
    </source>
</evidence>
<dbReference type="InterPro" id="IPR000212">
    <property type="entry name" value="DNA_helicase_UvrD/REP"/>
</dbReference>
<evidence type="ECO:0000259" key="14">
    <source>
        <dbReference type="PROSITE" id="PS51198"/>
    </source>
</evidence>
<organism evidence="16 17">
    <name type="scientific">Leptospirillum ferrodiazotrophum</name>
    <dbReference type="NCBI Taxonomy" id="412449"/>
    <lineage>
        <taxon>Bacteria</taxon>
        <taxon>Pseudomonadati</taxon>
        <taxon>Nitrospirota</taxon>
        <taxon>Nitrospiria</taxon>
        <taxon>Nitrospirales</taxon>
        <taxon>Nitrospiraceae</taxon>
        <taxon>Leptospirillum</taxon>
    </lineage>
</organism>
<dbReference type="Gene3D" id="1.10.10.160">
    <property type="match status" value="1"/>
</dbReference>
<evidence type="ECO:0000256" key="8">
    <source>
        <dbReference type="ARBA" id="ARBA00034617"/>
    </source>
</evidence>
<sequence length="796" mass="88098">MSSVDSGSPRSSPVPLVDPGLNPEQRLAVTHEEGPLLVLAPAGSGKTRVVIERLLFLIERSGRGGESFFVATFTRKAARELVERISHRLPDARLPYVGTFHSLSARLLRRLADRAGLPPDFTVSDAGDQKALVREIMRRHKVSEEDVAPQEILRQISQWKNARQTPGPELARRLFGSRRFMATCYEEYEEGLRKNRSLDYDDLLCRLVGLLSSQPDVATALRQEFHHILVDEYQDTNPLQEELIRLLSRERRNVTVVGDDDQSIYRFRGAEVAHIQRFSDHYPGAGRVLLSRNYRSTSAIVDSATSVIRKNDGRYMKTVTAVRGGGSPVLLMEFPDEEAEARGVAGILREWIAGGGRPSRAAVLFRTNAQSLPLEKAMAAAGVPFFRPGGGGLLESREARDLVAYLRLLVNPFDRLSLARIFNVPPRGQGDEAVEELSALSEAHPELPVAELLERLAERGGRREPLGKLSALLREGSEAASRGDVPLSLLDRVVAATGYREWLTREKDEETRRRRLETLEEFRGLAGDFVREEDREASGPLAAFLEDLTLSREGPDAEGRERVGLMTIHQSKGLEFDCVVVAGLEDQLLPFRSFAGGRSSTDIEEERRLFYVAMTRARERLHLTWARTRRIYGKTQSFGPSPFLRDIPGELSAGDRPVFVRAPSAPSSSGRLPGQSRDGGSGFSPSFGHPSRRDRLASPSVGRPVFRGASKVERRQGEPSPAEGPASISGGERKDWIGKKVRHPRFGEGVVLDARSPDPDLELVVRFSEGPPRTLLARLANLTPADEEGGVPNGER</sequence>
<dbReference type="Pfam" id="PF13361">
    <property type="entry name" value="UvrD_C"/>
    <property type="match status" value="2"/>
</dbReference>
<feature type="domain" description="UvrD-like helicase ATP-binding" evidence="14">
    <location>
        <begin position="19"/>
        <end position="297"/>
    </location>
</feature>
<evidence type="ECO:0000256" key="5">
    <source>
        <dbReference type="ARBA" id="ARBA00022840"/>
    </source>
</evidence>
<dbReference type="Proteomes" id="UP000009374">
    <property type="component" value="Unassembled WGS sequence"/>
</dbReference>
<dbReference type="EC" id="5.6.2.4" evidence="9"/>
<feature type="region of interest" description="Disordered" evidence="13">
    <location>
        <begin position="655"/>
        <end position="735"/>
    </location>
</feature>
<dbReference type="PANTHER" id="PTHR11070">
    <property type="entry name" value="UVRD / RECB / PCRA DNA HELICASE FAMILY MEMBER"/>
    <property type="match status" value="1"/>
</dbReference>
<dbReference type="EMBL" id="GG693859">
    <property type="protein sequence ID" value="EES53584.1"/>
    <property type="molecule type" value="Genomic_DNA"/>
</dbReference>
<keyword evidence="4 12" id="KW-0347">Helicase</keyword>
<comment type="catalytic activity">
    <reaction evidence="11">
        <text>ATP + H2O = ADP + phosphate + H(+)</text>
        <dbReference type="Rhea" id="RHEA:13065"/>
        <dbReference type="ChEBI" id="CHEBI:15377"/>
        <dbReference type="ChEBI" id="CHEBI:15378"/>
        <dbReference type="ChEBI" id="CHEBI:30616"/>
        <dbReference type="ChEBI" id="CHEBI:43474"/>
        <dbReference type="ChEBI" id="CHEBI:456216"/>
        <dbReference type="EC" id="5.6.2.4"/>
    </reaction>
</comment>
<dbReference type="CDD" id="cd18807">
    <property type="entry name" value="SF1_C_UvrD"/>
    <property type="match status" value="1"/>
</dbReference>
<keyword evidence="7" id="KW-0413">Isomerase</keyword>
<accession>C6HUX3</accession>
<evidence type="ECO:0000256" key="4">
    <source>
        <dbReference type="ARBA" id="ARBA00022806"/>
    </source>
</evidence>
<comment type="similarity">
    <text evidence="1">Belongs to the helicase family. UvrD subfamily.</text>
</comment>
<keyword evidence="3 12" id="KW-0378">Hydrolase</keyword>
<comment type="catalytic activity">
    <reaction evidence="8">
        <text>Couples ATP hydrolysis with the unwinding of duplex DNA by translocating in the 3'-5' direction.</text>
        <dbReference type="EC" id="5.6.2.4"/>
    </reaction>
</comment>
<evidence type="ECO:0000259" key="15">
    <source>
        <dbReference type="PROSITE" id="PS51217"/>
    </source>
</evidence>
<dbReference type="PROSITE" id="PS51198">
    <property type="entry name" value="UVRD_HELICASE_ATP_BIND"/>
    <property type="match status" value="1"/>
</dbReference>
<evidence type="ECO:0000256" key="3">
    <source>
        <dbReference type="ARBA" id="ARBA00022801"/>
    </source>
</evidence>
<feature type="compositionally biased region" description="Low complexity" evidence="13">
    <location>
        <begin position="1"/>
        <end position="15"/>
    </location>
</feature>
<evidence type="ECO:0000256" key="10">
    <source>
        <dbReference type="ARBA" id="ARBA00034923"/>
    </source>
</evidence>
<dbReference type="Pfam" id="PF00580">
    <property type="entry name" value="UvrD-helicase"/>
    <property type="match status" value="1"/>
</dbReference>
<dbReference type="SUPFAM" id="SSF52540">
    <property type="entry name" value="P-loop containing nucleoside triphosphate hydrolases"/>
    <property type="match status" value="1"/>
</dbReference>
<dbReference type="CDD" id="cd17932">
    <property type="entry name" value="DEXQc_UvrD"/>
    <property type="match status" value="1"/>
</dbReference>
<dbReference type="AlphaFoldDB" id="C6HUX3"/>
<evidence type="ECO:0000256" key="12">
    <source>
        <dbReference type="PROSITE-ProRule" id="PRU00560"/>
    </source>
</evidence>
<evidence type="ECO:0000256" key="6">
    <source>
        <dbReference type="ARBA" id="ARBA00023125"/>
    </source>
</evidence>
<keyword evidence="6" id="KW-0238">DNA-binding</keyword>
<evidence type="ECO:0000313" key="16">
    <source>
        <dbReference type="EMBL" id="EES53584.1"/>
    </source>
</evidence>
<evidence type="ECO:0000256" key="7">
    <source>
        <dbReference type="ARBA" id="ARBA00023235"/>
    </source>
</evidence>
<dbReference type="GO" id="GO:0005829">
    <property type="term" value="C:cytosol"/>
    <property type="evidence" value="ECO:0007669"/>
    <property type="project" value="TreeGrafter"/>
</dbReference>
<dbReference type="PROSITE" id="PS51217">
    <property type="entry name" value="UVRD_HELICASE_CTER"/>
    <property type="match status" value="1"/>
</dbReference>
<evidence type="ECO:0000256" key="1">
    <source>
        <dbReference type="ARBA" id="ARBA00009922"/>
    </source>
</evidence>
<feature type="region of interest" description="Disordered" evidence="13">
    <location>
        <begin position="1"/>
        <end position="22"/>
    </location>
</feature>
<evidence type="ECO:0000313" key="17">
    <source>
        <dbReference type="Proteomes" id="UP000009374"/>
    </source>
</evidence>
<dbReference type="InterPro" id="IPR013986">
    <property type="entry name" value="DExx_box_DNA_helicase_dom_sf"/>
</dbReference>
<evidence type="ECO:0000256" key="13">
    <source>
        <dbReference type="SAM" id="MobiDB-lite"/>
    </source>
</evidence>
<keyword evidence="17" id="KW-1185">Reference proteome</keyword>
<dbReference type="GO" id="GO:0043138">
    <property type="term" value="F:3'-5' DNA helicase activity"/>
    <property type="evidence" value="ECO:0007669"/>
    <property type="project" value="UniProtKB-EC"/>
</dbReference>
<protein>
    <recommendedName>
        <fullName evidence="9">DNA 3'-5' helicase</fullName>
        <ecNumber evidence="9">5.6.2.4</ecNumber>
    </recommendedName>
    <alternativeName>
        <fullName evidence="10">DNA 3'-5' helicase II</fullName>
    </alternativeName>
</protein>
<name>C6HUX3_9BACT</name>
<dbReference type="Gene3D" id="1.10.486.10">
    <property type="entry name" value="PCRA, domain 4"/>
    <property type="match status" value="1"/>
</dbReference>
<feature type="binding site" evidence="12">
    <location>
        <begin position="40"/>
        <end position="47"/>
    </location>
    <ligand>
        <name>ATP</name>
        <dbReference type="ChEBI" id="CHEBI:30616"/>
    </ligand>
</feature>